<dbReference type="PANTHER" id="PTHR35983">
    <property type="entry name" value="UPF0166 PROTEIN TM_0021"/>
    <property type="match status" value="1"/>
</dbReference>
<evidence type="ECO:0000256" key="1">
    <source>
        <dbReference type="ARBA" id="ARBA00010554"/>
    </source>
</evidence>
<comment type="caution">
    <text evidence="2">The sequence shown here is derived from an EMBL/GenBank/DDBJ whole genome shotgun (WGS) entry which is preliminary data.</text>
</comment>
<proteinExistence type="inferred from homology"/>
<protein>
    <submittedName>
        <fullName evidence="2">Uncharacterized protein</fullName>
    </submittedName>
</protein>
<comment type="similarity">
    <text evidence="1">Belongs to the UPF0166 family.</text>
</comment>
<sequence length="110" mass="12038">MKLLRLYTDDVAYIGDRKVFEYVASLAQEWKLAGVTVLEARLGFGRSAHLHQRHVFENDRAVVIEIVDDEDKLRPFAATVAATADIGLITLEAVEVVGGKANLAVKESAA</sequence>
<reference evidence="2 3" key="1">
    <citation type="journal article" date="2012" name="J. Bacteriol.">
        <title>Genome sequence of benzo(a)pyrene-degrading bacterium Novosphingobium pentaromativorans US6-1.</title>
        <authorList>
            <person name="Luo Y.R."/>
            <person name="Kang S.G."/>
            <person name="Kim S.J."/>
            <person name="Kim M.R."/>
            <person name="Li N."/>
            <person name="Lee J.H."/>
            <person name="Kwon K.K."/>
        </authorList>
    </citation>
    <scope>NUCLEOTIDE SEQUENCE [LARGE SCALE GENOMIC DNA]</scope>
    <source>
        <strain evidence="2 3">US6-1</strain>
    </source>
</reference>
<dbReference type="PATRIC" id="fig|1088721.3.peg.4429"/>
<dbReference type="Pfam" id="PF02641">
    <property type="entry name" value="DUF190"/>
    <property type="match status" value="1"/>
</dbReference>
<name>G6EJH7_9SPHN</name>
<dbReference type="eggNOG" id="COG1993">
    <property type="taxonomic scope" value="Bacteria"/>
</dbReference>
<dbReference type="AlphaFoldDB" id="G6EJH7"/>
<dbReference type="InterPro" id="IPR011322">
    <property type="entry name" value="N-reg_PII-like_a/b"/>
</dbReference>
<organism evidence="2 3">
    <name type="scientific">Novosphingobium pentaromativorans US6-1</name>
    <dbReference type="NCBI Taxonomy" id="1088721"/>
    <lineage>
        <taxon>Bacteria</taxon>
        <taxon>Pseudomonadati</taxon>
        <taxon>Pseudomonadota</taxon>
        <taxon>Alphaproteobacteria</taxon>
        <taxon>Sphingomonadales</taxon>
        <taxon>Sphingomonadaceae</taxon>
        <taxon>Novosphingobium</taxon>
    </lineage>
</organism>
<dbReference type="Proteomes" id="UP000004030">
    <property type="component" value="Unassembled WGS sequence"/>
</dbReference>
<gene>
    <name evidence="2" type="ORF">NSU_4498</name>
</gene>
<dbReference type="InterPro" id="IPR015867">
    <property type="entry name" value="N-reg_PII/ATP_PRibTrfase_C"/>
</dbReference>
<accession>G6EJH7</accession>
<evidence type="ECO:0000313" key="2">
    <source>
        <dbReference type="EMBL" id="EHJ58556.1"/>
    </source>
</evidence>
<dbReference type="InterPro" id="IPR003793">
    <property type="entry name" value="UPF0166"/>
</dbReference>
<keyword evidence="3" id="KW-1185">Reference proteome</keyword>
<dbReference type="PANTHER" id="PTHR35983:SF1">
    <property type="entry name" value="UPF0166 PROTEIN TM_0021"/>
    <property type="match status" value="1"/>
</dbReference>
<dbReference type="Gene3D" id="3.30.70.120">
    <property type="match status" value="1"/>
</dbReference>
<evidence type="ECO:0000313" key="3">
    <source>
        <dbReference type="Proteomes" id="UP000004030"/>
    </source>
</evidence>
<dbReference type="EMBL" id="AGFM01000075">
    <property type="protein sequence ID" value="EHJ58556.1"/>
    <property type="molecule type" value="Genomic_DNA"/>
</dbReference>
<dbReference type="SUPFAM" id="SSF54913">
    <property type="entry name" value="GlnB-like"/>
    <property type="match status" value="1"/>
</dbReference>